<proteinExistence type="predicted"/>
<feature type="compositionally biased region" description="Polar residues" evidence="1">
    <location>
        <begin position="114"/>
        <end position="132"/>
    </location>
</feature>
<name>A0A8S3CYQ7_9BILA</name>
<comment type="caution">
    <text evidence="2">The sequence shown here is derived from an EMBL/GenBank/DDBJ whole genome shotgun (WGS) entry which is preliminary data.</text>
</comment>
<feature type="region of interest" description="Disordered" evidence="1">
    <location>
        <begin position="94"/>
        <end position="149"/>
    </location>
</feature>
<gene>
    <name evidence="2" type="ORF">SMN809_LOCUS54833</name>
</gene>
<feature type="compositionally biased region" description="Acidic residues" evidence="1">
    <location>
        <begin position="133"/>
        <end position="149"/>
    </location>
</feature>
<accession>A0A8S3CYQ7</accession>
<dbReference type="AlphaFoldDB" id="A0A8S3CYQ7"/>
<feature type="compositionally biased region" description="Low complexity" evidence="1">
    <location>
        <begin position="95"/>
        <end position="113"/>
    </location>
</feature>
<evidence type="ECO:0000313" key="3">
    <source>
        <dbReference type="Proteomes" id="UP000676336"/>
    </source>
</evidence>
<organism evidence="2 3">
    <name type="scientific">Rotaria magnacalcarata</name>
    <dbReference type="NCBI Taxonomy" id="392030"/>
    <lineage>
        <taxon>Eukaryota</taxon>
        <taxon>Metazoa</taxon>
        <taxon>Spiralia</taxon>
        <taxon>Gnathifera</taxon>
        <taxon>Rotifera</taxon>
        <taxon>Eurotatoria</taxon>
        <taxon>Bdelloidea</taxon>
        <taxon>Philodinida</taxon>
        <taxon>Philodinidae</taxon>
        <taxon>Rotaria</taxon>
    </lineage>
</organism>
<dbReference type="EMBL" id="CAJOBI010192182">
    <property type="protein sequence ID" value="CAF4964981.1"/>
    <property type="molecule type" value="Genomic_DNA"/>
</dbReference>
<evidence type="ECO:0000313" key="2">
    <source>
        <dbReference type="EMBL" id="CAF4964981.1"/>
    </source>
</evidence>
<sequence length="149" mass="16431">MIGAQTRIVSINDSLPSVGIAQPRPHANAMNSRQLPSLPMNIRQLPLLPSSLRPSPNVDSSNSTKLYFNIEDTENDDEVLTTKLARPGELFYYQTSTSSSSTSSASNSNNSSSENFDNENNGEPFENRNQQVEGEEDDEDQISPCEYEA</sequence>
<dbReference type="Proteomes" id="UP000676336">
    <property type="component" value="Unassembled WGS sequence"/>
</dbReference>
<evidence type="ECO:0000256" key="1">
    <source>
        <dbReference type="SAM" id="MobiDB-lite"/>
    </source>
</evidence>
<reference evidence="2" key="1">
    <citation type="submission" date="2021-02" db="EMBL/GenBank/DDBJ databases">
        <authorList>
            <person name="Nowell W R."/>
        </authorList>
    </citation>
    <scope>NUCLEOTIDE SEQUENCE</scope>
</reference>
<protein>
    <submittedName>
        <fullName evidence="2">Uncharacterized protein</fullName>
    </submittedName>
</protein>